<dbReference type="Pfam" id="PF01040">
    <property type="entry name" value="UbiA"/>
    <property type="match status" value="1"/>
</dbReference>
<dbReference type="PANTHER" id="PTHR42723:SF1">
    <property type="entry name" value="CHLOROPHYLL SYNTHASE, CHLOROPLASTIC"/>
    <property type="match status" value="1"/>
</dbReference>
<dbReference type="EMBL" id="DTBP01000004">
    <property type="protein sequence ID" value="HGQ73485.1"/>
    <property type="molecule type" value="Genomic_DNA"/>
</dbReference>
<organism evidence="7">
    <name type="scientific">Staphylothermus marinus</name>
    <dbReference type="NCBI Taxonomy" id="2280"/>
    <lineage>
        <taxon>Archaea</taxon>
        <taxon>Thermoproteota</taxon>
        <taxon>Thermoprotei</taxon>
        <taxon>Desulfurococcales</taxon>
        <taxon>Desulfurococcaceae</taxon>
        <taxon>Staphylothermus</taxon>
    </lineage>
</organism>
<comment type="caution">
    <text evidence="7">The sequence shown here is derived from an EMBL/GenBank/DDBJ whole genome shotgun (WGS) entry which is preliminary data.</text>
</comment>
<protein>
    <submittedName>
        <fullName evidence="7">Geranylgeranylglyceryl phosphate synthase</fullName>
    </submittedName>
</protein>
<feature type="transmembrane region" description="Helical" evidence="5">
    <location>
        <begin position="86"/>
        <end position="107"/>
    </location>
</feature>
<dbReference type="PANTHER" id="PTHR42723">
    <property type="entry name" value="CHLOROPHYLL SYNTHASE"/>
    <property type="match status" value="1"/>
</dbReference>
<dbReference type="InterPro" id="IPR050475">
    <property type="entry name" value="Prenyltransferase_related"/>
</dbReference>
<accession>A0A7C4NL15</accession>
<evidence type="ECO:0000313" key="7">
    <source>
        <dbReference type="EMBL" id="HGQ73485.1"/>
    </source>
</evidence>
<evidence type="ECO:0000256" key="2">
    <source>
        <dbReference type="ARBA" id="ARBA00022692"/>
    </source>
</evidence>
<feature type="transmembrane region" description="Helical" evidence="5">
    <location>
        <begin position="237"/>
        <end position="257"/>
    </location>
</feature>
<dbReference type="Gene3D" id="1.20.120.1780">
    <property type="entry name" value="UbiA prenyltransferase"/>
    <property type="match status" value="1"/>
</dbReference>
<dbReference type="Gene3D" id="1.10.357.140">
    <property type="entry name" value="UbiA prenyltransferase"/>
    <property type="match status" value="1"/>
</dbReference>
<dbReference type="CDD" id="cd13961">
    <property type="entry name" value="PT_UbiA_DGGGPS"/>
    <property type="match status" value="1"/>
</dbReference>
<evidence type="ECO:0000256" key="4">
    <source>
        <dbReference type="ARBA" id="ARBA00023136"/>
    </source>
</evidence>
<evidence type="ECO:0000313" key="6">
    <source>
        <dbReference type="EMBL" id="HGQ59472.1"/>
    </source>
</evidence>
<feature type="transmembrane region" description="Helical" evidence="5">
    <location>
        <begin position="113"/>
        <end position="132"/>
    </location>
</feature>
<proteinExistence type="predicted"/>
<dbReference type="GO" id="GO:0016765">
    <property type="term" value="F:transferase activity, transferring alkyl or aryl (other than methyl) groups"/>
    <property type="evidence" value="ECO:0007669"/>
    <property type="project" value="InterPro"/>
</dbReference>
<evidence type="ECO:0000256" key="1">
    <source>
        <dbReference type="ARBA" id="ARBA00004651"/>
    </source>
</evidence>
<name>A0A7C4NL15_STAMA</name>
<gene>
    <name evidence="6" type="ORF">ENU09_01960</name>
    <name evidence="7" type="ORF">ENU20_00150</name>
</gene>
<feature type="transmembrane region" description="Helical" evidence="5">
    <location>
        <begin position="45"/>
        <end position="65"/>
    </location>
</feature>
<dbReference type="AlphaFoldDB" id="A0A7C4NL15"/>
<sequence length="298" mass="33156">MVYGLPKFQTSLKHYLAITRPMNSLSTGLSIALITSMFMDWKTSLHVLIIGSTTGFLGSASAMVINDYIDRNVDAINKPWKPVPKGLVKPSILVYLGLAMYLTIIAINAPLGYLTVLTVIIYASTSIAYSFLRRFWWSQLIVPFSTTSPLIYSYVLSGFPKKFLEITIILSLSVYSAMLGREVIKAIQDVEGDRRVGYRTIPLKFGFKTSKSLILSTSLIAVTLNYAATLYAKLAPLYLILISIANAIYIRGVYRAVKIIGNRSFNPLELEDSRRKTLYASIIGLISYSTLNPPILKI</sequence>
<evidence type="ECO:0000256" key="3">
    <source>
        <dbReference type="ARBA" id="ARBA00022989"/>
    </source>
</evidence>
<keyword evidence="4 5" id="KW-0472">Membrane</keyword>
<keyword evidence="3 5" id="KW-1133">Transmembrane helix</keyword>
<reference evidence="7" key="1">
    <citation type="journal article" date="2020" name="mSystems">
        <title>Genome- and Community-Level Interaction Insights into Carbon Utilization and Element Cycling Functions of Hydrothermarchaeota in Hydrothermal Sediment.</title>
        <authorList>
            <person name="Zhou Z."/>
            <person name="Liu Y."/>
            <person name="Xu W."/>
            <person name="Pan J."/>
            <person name="Luo Z.H."/>
            <person name="Li M."/>
        </authorList>
    </citation>
    <scope>NUCLEOTIDE SEQUENCE [LARGE SCALE GENOMIC DNA]</scope>
    <source>
        <strain evidence="6">SpSt-638</strain>
        <strain evidence="7">SpSt-648</strain>
    </source>
</reference>
<evidence type="ECO:0000256" key="5">
    <source>
        <dbReference type="SAM" id="Phobius"/>
    </source>
</evidence>
<dbReference type="GO" id="GO:0005886">
    <property type="term" value="C:plasma membrane"/>
    <property type="evidence" value="ECO:0007669"/>
    <property type="project" value="UniProtKB-SubCell"/>
</dbReference>
<dbReference type="InterPro" id="IPR044878">
    <property type="entry name" value="UbiA_sf"/>
</dbReference>
<keyword evidence="2 5" id="KW-0812">Transmembrane</keyword>
<dbReference type="InterPro" id="IPR000537">
    <property type="entry name" value="UbiA_prenyltransferase"/>
</dbReference>
<dbReference type="EMBL" id="DTBE01000055">
    <property type="protein sequence ID" value="HGQ59472.1"/>
    <property type="molecule type" value="Genomic_DNA"/>
</dbReference>
<feature type="transmembrane region" description="Helical" evidence="5">
    <location>
        <begin position="213"/>
        <end position="231"/>
    </location>
</feature>
<comment type="subcellular location">
    <subcellularLocation>
        <location evidence="1">Cell membrane</location>
        <topology evidence="1">Multi-pass membrane protein</topology>
    </subcellularLocation>
</comment>